<feature type="transmembrane region" description="Helical" evidence="1">
    <location>
        <begin position="108"/>
        <end position="131"/>
    </location>
</feature>
<evidence type="ECO:0000313" key="2">
    <source>
        <dbReference type="EMBL" id="HEA87611.1"/>
    </source>
</evidence>
<name>A0A7C1T1S1_UNCW3</name>
<keyword evidence="1" id="KW-0812">Transmembrane</keyword>
<organism evidence="2">
    <name type="scientific">candidate division WOR-3 bacterium</name>
    <dbReference type="NCBI Taxonomy" id="2052148"/>
    <lineage>
        <taxon>Bacteria</taxon>
        <taxon>Bacteria division WOR-3</taxon>
    </lineage>
</organism>
<evidence type="ECO:0000256" key="1">
    <source>
        <dbReference type="SAM" id="Phobius"/>
    </source>
</evidence>
<reference evidence="2" key="1">
    <citation type="journal article" date="2020" name="mSystems">
        <title>Genome- and Community-Level Interaction Insights into Carbon Utilization and Element Cycling Functions of Hydrothermarchaeota in Hydrothermal Sediment.</title>
        <authorList>
            <person name="Zhou Z."/>
            <person name="Liu Y."/>
            <person name="Xu W."/>
            <person name="Pan J."/>
            <person name="Luo Z.H."/>
            <person name="Li M."/>
        </authorList>
    </citation>
    <scope>NUCLEOTIDE SEQUENCE [LARGE SCALE GENOMIC DNA]</scope>
    <source>
        <strain evidence="2">SpSt-265</strain>
        <strain evidence="3">SpSt-465</strain>
    </source>
</reference>
<accession>A0A7C1T1S1</accession>
<dbReference type="EMBL" id="DSTU01000001">
    <property type="protein sequence ID" value="HFJ53086.1"/>
    <property type="molecule type" value="Genomic_DNA"/>
</dbReference>
<evidence type="ECO:0000313" key="3">
    <source>
        <dbReference type="EMBL" id="HFJ53086.1"/>
    </source>
</evidence>
<feature type="transmembrane region" description="Helical" evidence="1">
    <location>
        <begin position="6"/>
        <end position="25"/>
    </location>
</feature>
<dbReference type="AlphaFoldDB" id="A0A7C1T1S1"/>
<dbReference type="EMBL" id="DSLG01000007">
    <property type="protein sequence ID" value="HEA87611.1"/>
    <property type="molecule type" value="Genomic_DNA"/>
</dbReference>
<protein>
    <recommendedName>
        <fullName evidence="4">DUF4079 family protein</fullName>
    </recommendedName>
</protein>
<evidence type="ECO:0008006" key="4">
    <source>
        <dbReference type="Google" id="ProtNLM"/>
    </source>
</evidence>
<feature type="transmembrane region" description="Helical" evidence="1">
    <location>
        <begin position="45"/>
        <end position="65"/>
    </location>
</feature>
<feature type="transmembrane region" description="Helical" evidence="1">
    <location>
        <begin position="77"/>
        <end position="96"/>
    </location>
</feature>
<keyword evidence="1" id="KW-0472">Membrane</keyword>
<keyword evidence="1" id="KW-1133">Transmembrane helix</keyword>
<proteinExistence type="predicted"/>
<sequence length="136" mass="14914">MPWYGYIHPVLALLTFGYGVTIGQLTLSRLGEWDFPLRRLRQRTLIYFLLTLANLGLGLLFDALLTGQGRAVRLLAHLPLAIAATVLALLAALVTYGKARPGEVPPSLRWHPLFTVASLAVIMTMGFTALLKVFGI</sequence>
<gene>
    <name evidence="2" type="ORF">ENP94_06350</name>
    <name evidence="3" type="ORF">ENS16_00105</name>
</gene>
<comment type="caution">
    <text evidence="2">The sequence shown here is derived from an EMBL/GenBank/DDBJ whole genome shotgun (WGS) entry which is preliminary data.</text>
</comment>